<reference evidence="1" key="1">
    <citation type="journal article" date="2020" name="Stud. Mycol.">
        <title>101 Dothideomycetes genomes: a test case for predicting lifestyles and emergence of pathogens.</title>
        <authorList>
            <person name="Haridas S."/>
            <person name="Albert R."/>
            <person name="Binder M."/>
            <person name="Bloem J."/>
            <person name="Labutti K."/>
            <person name="Salamov A."/>
            <person name="Andreopoulos B."/>
            <person name="Baker S."/>
            <person name="Barry K."/>
            <person name="Bills G."/>
            <person name="Bluhm B."/>
            <person name="Cannon C."/>
            <person name="Castanera R."/>
            <person name="Culley D."/>
            <person name="Daum C."/>
            <person name="Ezra D."/>
            <person name="Gonzalez J."/>
            <person name="Henrissat B."/>
            <person name="Kuo A."/>
            <person name="Liang C."/>
            <person name="Lipzen A."/>
            <person name="Lutzoni F."/>
            <person name="Magnuson J."/>
            <person name="Mondo S."/>
            <person name="Nolan M."/>
            <person name="Ohm R."/>
            <person name="Pangilinan J."/>
            <person name="Park H.-J."/>
            <person name="Ramirez L."/>
            <person name="Alfaro M."/>
            <person name="Sun H."/>
            <person name="Tritt A."/>
            <person name="Yoshinaga Y."/>
            <person name="Zwiers L.-H."/>
            <person name="Turgeon B."/>
            <person name="Goodwin S."/>
            <person name="Spatafora J."/>
            <person name="Crous P."/>
            <person name="Grigoriev I."/>
        </authorList>
    </citation>
    <scope>NUCLEOTIDE SEQUENCE</scope>
    <source>
        <strain evidence="1">ATCC 200398</strain>
    </source>
</reference>
<dbReference type="EMBL" id="MU003556">
    <property type="protein sequence ID" value="KAF2462965.1"/>
    <property type="molecule type" value="Genomic_DNA"/>
</dbReference>
<organism evidence="1 2">
    <name type="scientific">Lindgomyces ingoldianus</name>
    <dbReference type="NCBI Taxonomy" id="673940"/>
    <lineage>
        <taxon>Eukaryota</taxon>
        <taxon>Fungi</taxon>
        <taxon>Dikarya</taxon>
        <taxon>Ascomycota</taxon>
        <taxon>Pezizomycotina</taxon>
        <taxon>Dothideomycetes</taxon>
        <taxon>Pleosporomycetidae</taxon>
        <taxon>Pleosporales</taxon>
        <taxon>Lindgomycetaceae</taxon>
        <taxon>Lindgomyces</taxon>
    </lineage>
</organism>
<evidence type="ECO:0000313" key="1">
    <source>
        <dbReference type="EMBL" id="KAF2462965.1"/>
    </source>
</evidence>
<accession>A0ACB6Q9Z9</accession>
<comment type="caution">
    <text evidence="1">The sequence shown here is derived from an EMBL/GenBank/DDBJ whole genome shotgun (WGS) entry which is preliminary data.</text>
</comment>
<proteinExistence type="predicted"/>
<evidence type="ECO:0000313" key="2">
    <source>
        <dbReference type="Proteomes" id="UP000799755"/>
    </source>
</evidence>
<keyword evidence="2" id="KW-1185">Reference proteome</keyword>
<gene>
    <name evidence="1" type="ORF">BDR25DRAFT_329974</name>
</gene>
<name>A0ACB6Q9Z9_9PLEO</name>
<sequence>MPSTRSQLNFVGDVMLGRLIDQLLPNHVRCPEDARHVAHFVAINPELRDYGFKSPWGNTIPLFHSANLNLINLETSVTNHHRPWPNKVFNYRMHPMNIQCLKEAGIHYTSLANNHTLDYSEEGLLETVRTLKDAGIAFAGAGETRDEACRPAILKLQGEDNETYSVHVYSVSDHPSDWSTVLNFHLIDYSSKTRNHLKSLLTSSASQPDLKIFSVHWGPNYSWTPSNNIRSLAHFLIDECGVDIIHGHSSHHIQGVEVYKEKLIIYGYRNNISAIWRVTVEKSEEEDRGKLVVKKLQVFPSCIKRFQVNLLEQHDTDHRWALGKFRELTGAFGTKVEKAVGQDGQIVVDLTSQ</sequence>
<dbReference type="Proteomes" id="UP000799755">
    <property type="component" value="Unassembled WGS sequence"/>
</dbReference>
<protein>
    <submittedName>
        <fullName evidence="1">Polyglutamate biosynthesis protein</fullName>
    </submittedName>
</protein>